<dbReference type="EMBL" id="JARKIF010000020">
    <property type="protein sequence ID" value="KAJ7618067.1"/>
    <property type="molecule type" value="Genomic_DNA"/>
</dbReference>
<comment type="caution">
    <text evidence="1">The sequence shown here is derived from an EMBL/GenBank/DDBJ whole genome shotgun (WGS) entry which is preliminary data.</text>
</comment>
<organism evidence="1 2">
    <name type="scientific">Roridomyces roridus</name>
    <dbReference type="NCBI Taxonomy" id="1738132"/>
    <lineage>
        <taxon>Eukaryota</taxon>
        <taxon>Fungi</taxon>
        <taxon>Dikarya</taxon>
        <taxon>Basidiomycota</taxon>
        <taxon>Agaricomycotina</taxon>
        <taxon>Agaricomycetes</taxon>
        <taxon>Agaricomycetidae</taxon>
        <taxon>Agaricales</taxon>
        <taxon>Marasmiineae</taxon>
        <taxon>Mycenaceae</taxon>
        <taxon>Roridomyces</taxon>
    </lineage>
</organism>
<evidence type="ECO:0000313" key="2">
    <source>
        <dbReference type="Proteomes" id="UP001221142"/>
    </source>
</evidence>
<accession>A0AAD7BDK7</accession>
<sequence>MSILLVDGSSVERLSAEDAAAHGFPTVEMKTECWSEYRDITAYEGMWKLHELKGYPLDSQAAPVFEIFWDNVATAGLKCDFNEADIAQEHDVAHAEDSIPATDSLLVPWWKWNLPEFGSLC</sequence>
<name>A0AAD7BDK7_9AGAR</name>
<evidence type="ECO:0000313" key="1">
    <source>
        <dbReference type="EMBL" id="KAJ7618067.1"/>
    </source>
</evidence>
<reference evidence="1" key="1">
    <citation type="submission" date="2023-03" db="EMBL/GenBank/DDBJ databases">
        <title>Massive genome expansion in bonnet fungi (Mycena s.s.) driven by repeated elements and novel gene families across ecological guilds.</title>
        <authorList>
            <consortium name="Lawrence Berkeley National Laboratory"/>
            <person name="Harder C.B."/>
            <person name="Miyauchi S."/>
            <person name="Viragh M."/>
            <person name="Kuo A."/>
            <person name="Thoen E."/>
            <person name="Andreopoulos B."/>
            <person name="Lu D."/>
            <person name="Skrede I."/>
            <person name="Drula E."/>
            <person name="Henrissat B."/>
            <person name="Morin E."/>
            <person name="Kohler A."/>
            <person name="Barry K."/>
            <person name="LaButti K."/>
            <person name="Morin E."/>
            <person name="Salamov A."/>
            <person name="Lipzen A."/>
            <person name="Mereny Z."/>
            <person name="Hegedus B."/>
            <person name="Baldrian P."/>
            <person name="Stursova M."/>
            <person name="Weitz H."/>
            <person name="Taylor A."/>
            <person name="Grigoriev I.V."/>
            <person name="Nagy L.G."/>
            <person name="Martin F."/>
            <person name="Kauserud H."/>
        </authorList>
    </citation>
    <scope>NUCLEOTIDE SEQUENCE</scope>
    <source>
        <strain evidence="1">9284</strain>
    </source>
</reference>
<protein>
    <submittedName>
        <fullName evidence="1">Uncharacterized protein</fullName>
    </submittedName>
</protein>
<dbReference type="AlphaFoldDB" id="A0AAD7BDK7"/>
<keyword evidence="2" id="KW-1185">Reference proteome</keyword>
<proteinExistence type="predicted"/>
<gene>
    <name evidence="1" type="ORF">FB45DRAFT_1034304</name>
</gene>
<dbReference type="Proteomes" id="UP001221142">
    <property type="component" value="Unassembled WGS sequence"/>
</dbReference>